<dbReference type="GO" id="GO:0016853">
    <property type="term" value="F:isomerase activity"/>
    <property type="evidence" value="ECO:0007669"/>
    <property type="project" value="UniProtKB-KW"/>
</dbReference>
<reference evidence="1 2" key="1">
    <citation type="submission" date="2024-03" db="EMBL/GenBank/DDBJ databases">
        <title>Novel species of the genus Variovorax.</title>
        <authorList>
            <person name="Liu Q."/>
            <person name="Xin Y.-H."/>
        </authorList>
    </citation>
    <scope>NUCLEOTIDE SEQUENCE [LARGE SCALE GENOMIC DNA]</scope>
    <source>
        <strain evidence="1 2">KACC 18901</strain>
    </source>
</reference>
<comment type="caution">
    <text evidence="1">The sequence shown here is derived from an EMBL/GenBank/DDBJ whole genome shotgun (WGS) entry which is preliminary data.</text>
</comment>
<dbReference type="CDD" id="cd02199">
    <property type="entry name" value="YjgF_YER057c_UK114_like_1"/>
    <property type="match status" value="1"/>
</dbReference>
<dbReference type="EMBL" id="JBBKZS010000007">
    <property type="protein sequence ID" value="MEJ8856500.1"/>
    <property type="molecule type" value="Genomic_DNA"/>
</dbReference>
<protein>
    <submittedName>
        <fullName evidence="1">PhzF family phenazine biosynthesis isomerase</fullName>
    </submittedName>
</protein>
<dbReference type="InterPro" id="IPR006175">
    <property type="entry name" value="YjgF/YER057c/UK114"/>
</dbReference>
<gene>
    <name evidence="1" type="ORF">WKW79_18130</name>
</gene>
<dbReference type="PANTHER" id="PTHR43760">
    <property type="entry name" value="ENDORIBONUCLEASE-RELATED"/>
    <property type="match status" value="1"/>
</dbReference>
<dbReference type="InterPro" id="IPR035959">
    <property type="entry name" value="RutC-like_sf"/>
</dbReference>
<dbReference type="Gene3D" id="3.10.310.10">
    <property type="entry name" value="Diaminopimelate Epimerase, Chain A, domain 1"/>
    <property type="match status" value="2"/>
</dbReference>
<dbReference type="SUPFAM" id="SSF54506">
    <property type="entry name" value="Diaminopimelate epimerase-like"/>
    <property type="match status" value="1"/>
</dbReference>
<dbReference type="Gene3D" id="3.30.1330.40">
    <property type="entry name" value="RutC-like"/>
    <property type="match status" value="1"/>
</dbReference>
<dbReference type="Pfam" id="PF01042">
    <property type="entry name" value="Ribonuc_L-PSP"/>
    <property type="match status" value="1"/>
</dbReference>
<evidence type="ECO:0000313" key="1">
    <source>
        <dbReference type="EMBL" id="MEJ8856500.1"/>
    </source>
</evidence>
<dbReference type="SUPFAM" id="SSF55298">
    <property type="entry name" value="YjgF-like"/>
    <property type="match status" value="1"/>
</dbReference>
<dbReference type="InterPro" id="IPR013813">
    <property type="entry name" value="Endoribo_LPSP/chorism_mut-like"/>
</dbReference>
<sequence length="436" mass="46098">MATMQMIRVFGLPGREDGGNPAPVWLDADTMTTDEMLAQARRSGHESVFVLKPGDAAHALRLRYFVPRHEMEMCGHATVAALWLLHRRGEWNGSATTIETLSGTVCGRFVDGMVEISQPPAVVHRVDNALVAEIAACLRIQVGDIRGPVLNSCTSRVKTLIPLDAAMLAGLQVDLPRVESLCERLGSTGLYPYALAGSEAATASARQFPKSSGYPEDPATGIAAAALAWGLRQCGAVGDAEVLVTVRQGEAMGSPSEIFVRLPAADAAPEGCWLRGDARPMPVDSDRRLDVVAPGDDTSRARPSGHYASLARVGDLLHTSGVVGRENGRVITGRLEGPDDVPRGQLAAMAAVRSLLRAVQHELGSLGQVRRVVALNGYLAASASFTDHVQVMDAASKLLREVFPDAALPVRTTVGVSSLPGGGVVEVSMVLELQTP</sequence>
<organism evidence="1 2">
    <name type="scientific">Variovorax robiniae</name>
    <dbReference type="NCBI Taxonomy" id="1836199"/>
    <lineage>
        <taxon>Bacteria</taxon>
        <taxon>Pseudomonadati</taxon>
        <taxon>Pseudomonadota</taxon>
        <taxon>Betaproteobacteria</taxon>
        <taxon>Burkholderiales</taxon>
        <taxon>Comamonadaceae</taxon>
        <taxon>Variovorax</taxon>
    </lineage>
</organism>
<dbReference type="RefSeq" id="WP_340336565.1">
    <property type="nucleotide sequence ID" value="NZ_JBBKZS010000007.1"/>
</dbReference>
<keyword evidence="2" id="KW-1185">Reference proteome</keyword>
<proteinExistence type="predicted"/>
<dbReference type="Pfam" id="PF02567">
    <property type="entry name" value="PhzC-PhzF"/>
    <property type="match status" value="1"/>
</dbReference>
<evidence type="ECO:0000313" key="2">
    <source>
        <dbReference type="Proteomes" id="UP001367030"/>
    </source>
</evidence>
<keyword evidence="1" id="KW-0413">Isomerase</keyword>
<dbReference type="PANTHER" id="PTHR43760:SF1">
    <property type="entry name" value="ENDORIBONUCLEASE L-PSP_CHORISMATE MUTASE-LIKE DOMAIN-CONTAINING PROTEIN"/>
    <property type="match status" value="1"/>
</dbReference>
<dbReference type="InterPro" id="IPR003719">
    <property type="entry name" value="Phenazine_PhzF-like"/>
</dbReference>
<accession>A0ABU8X9J3</accession>
<dbReference type="NCBIfam" id="TIGR00654">
    <property type="entry name" value="PhzF_family"/>
    <property type="match status" value="1"/>
</dbReference>
<name>A0ABU8X9J3_9BURK</name>
<dbReference type="Proteomes" id="UP001367030">
    <property type="component" value="Unassembled WGS sequence"/>
</dbReference>